<feature type="compositionally biased region" description="Polar residues" evidence="1">
    <location>
        <begin position="51"/>
        <end position="69"/>
    </location>
</feature>
<dbReference type="PROSITE" id="PS50954">
    <property type="entry name" value="LEM"/>
    <property type="match status" value="1"/>
</dbReference>
<feature type="domain" description="LEM" evidence="3">
    <location>
        <begin position="1"/>
        <end position="45"/>
    </location>
</feature>
<evidence type="ECO:0000256" key="1">
    <source>
        <dbReference type="SAM" id="MobiDB-lite"/>
    </source>
</evidence>
<dbReference type="InterPro" id="IPR003887">
    <property type="entry name" value="LEM_dom"/>
</dbReference>
<dbReference type="SUPFAM" id="SSF63451">
    <property type="entry name" value="LEM domain"/>
    <property type="match status" value="1"/>
</dbReference>
<proteinExistence type="predicted"/>
<keyword evidence="2" id="KW-0472">Membrane</keyword>
<keyword evidence="2" id="KW-1133">Transmembrane helix</keyword>
<dbReference type="Gene3D" id="1.10.720.40">
    <property type="match status" value="1"/>
</dbReference>
<protein>
    <recommendedName>
        <fullName evidence="3">LEM domain-containing protein</fullName>
    </recommendedName>
</protein>
<dbReference type="SMART" id="SM00540">
    <property type="entry name" value="LEM"/>
    <property type="match status" value="1"/>
</dbReference>
<sequence>MDNLENLSDEQLVSKCQQLGLPIIPISSSTRNLVYSKIRTALKNKRLNGVDESNSSNVSTTSPRGSSTPILDRKTAASNDTTVLTSDRSVSGIEAMDVDEINGGDSRSREPPLKRPFFPLTTRNSPLLKKPVAAKVNSVPLSVADGDNDDGQYLSEFGRRLSKMKEIPSTIQLIQGYRRDAIQDADLNRLTNKKVYEISSSKQSKQSATFTKSNIISIALLICCLSFFLFLFGKYIVLKLDTGDIYNENRANLVCSDIFIPNCIPEIDWDQTVNSFKAISIELKNRAENFACGVVSSTVKPFMTL</sequence>
<accession>A0A1B6FZJ4</accession>
<organism evidence="4">
    <name type="scientific">Cuerna arida</name>
    <dbReference type="NCBI Taxonomy" id="1464854"/>
    <lineage>
        <taxon>Eukaryota</taxon>
        <taxon>Metazoa</taxon>
        <taxon>Ecdysozoa</taxon>
        <taxon>Arthropoda</taxon>
        <taxon>Hexapoda</taxon>
        <taxon>Insecta</taxon>
        <taxon>Pterygota</taxon>
        <taxon>Neoptera</taxon>
        <taxon>Paraneoptera</taxon>
        <taxon>Hemiptera</taxon>
        <taxon>Auchenorrhyncha</taxon>
        <taxon>Membracoidea</taxon>
        <taxon>Cicadellidae</taxon>
        <taxon>Cicadellinae</taxon>
        <taxon>Proconiini</taxon>
        <taxon>Cuerna</taxon>
    </lineage>
</organism>
<reference evidence="4" key="1">
    <citation type="submission" date="2015-11" db="EMBL/GenBank/DDBJ databases">
        <title>De novo transcriptome assembly of four potential Pierce s Disease insect vectors from Arizona vineyards.</title>
        <authorList>
            <person name="Tassone E.E."/>
        </authorList>
    </citation>
    <scope>NUCLEOTIDE SEQUENCE</scope>
</reference>
<gene>
    <name evidence="4" type="ORF">g.6888</name>
</gene>
<evidence type="ECO:0000259" key="3">
    <source>
        <dbReference type="PROSITE" id="PS50954"/>
    </source>
</evidence>
<dbReference type="EMBL" id="GECZ01014179">
    <property type="protein sequence ID" value="JAS55590.1"/>
    <property type="molecule type" value="Transcribed_RNA"/>
</dbReference>
<feature type="transmembrane region" description="Helical" evidence="2">
    <location>
        <begin position="215"/>
        <end position="237"/>
    </location>
</feature>
<name>A0A1B6FZJ4_9HEMI</name>
<dbReference type="Pfam" id="PF03020">
    <property type="entry name" value="LEM"/>
    <property type="match status" value="1"/>
</dbReference>
<dbReference type="InterPro" id="IPR011015">
    <property type="entry name" value="LEM/LEM-like_dom_sf"/>
</dbReference>
<feature type="region of interest" description="Disordered" evidence="1">
    <location>
        <begin position="49"/>
        <end position="120"/>
    </location>
</feature>
<evidence type="ECO:0000256" key="2">
    <source>
        <dbReference type="SAM" id="Phobius"/>
    </source>
</evidence>
<feature type="non-terminal residue" evidence="4">
    <location>
        <position position="305"/>
    </location>
</feature>
<dbReference type="AlphaFoldDB" id="A0A1B6FZJ4"/>
<evidence type="ECO:0000313" key="4">
    <source>
        <dbReference type="EMBL" id="JAS55590.1"/>
    </source>
</evidence>
<keyword evidence="2" id="KW-0812">Transmembrane</keyword>
<feature type="compositionally biased region" description="Polar residues" evidence="1">
    <location>
        <begin position="76"/>
        <end position="89"/>
    </location>
</feature>